<evidence type="ECO:0000313" key="2">
    <source>
        <dbReference type="EMBL" id="RJL20133.1"/>
    </source>
</evidence>
<feature type="transmembrane region" description="Helical" evidence="1">
    <location>
        <begin position="124"/>
        <end position="142"/>
    </location>
</feature>
<proteinExistence type="predicted"/>
<reference evidence="3" key="1">
    <citation type="submission" date="2018-09" db="EMBL/GenBank/DDBJ databases">
        <title>Paracoccus onubensis nov. sp. a moderate halophilic bacterium isolated from Gruta de las Maravillas (Aracena, Spain).</title>
        <authorList>
            <person name="Jurado V."/>
            <person name="Gutierrez-Patricio S."/>
            <person name="Gonzalez-Pimentel J.L."/>
            <person name="Miller A.Z."/>
            <person name="Laiz L."/>
            <person name="Saiz-Jimenez C."/>
        </authorList>
    </citation>
    <scope>NUCLEOTIDE SEQUENCE [LARGE SCALE GENOMIC DNA]</scope>
    <source>
        <strain evidence="3">DSM 26381</strain>
    </source>
</reference>
<keyword evidence="1" id="KW-0812">Transmembrane</keyword>
<dbReference type="RefSeq" id="WP_119896887.1">
    <property type="nucleotide sequence ID" value="NZ_QNRC01000015.1"/>
</dbReference>
<dbReference type="Gene3D" id="1.20.1250.20">
    <property type="entry name" value="MFS general substrate transporter like domains"/>
    <property type="match status" value="1"/>
</dbReference>
<dbReference type="Proteomes" id="UP000283587">
    <property type="component" value="Unassembled WGS sequence"/>
</dbReference>
<protein>
    <submittedName>
        <fullName evidence="2">Uncharacterized protein</fullName>
    </submittedName>
</protein>
<dbReference type="AlphaFoldDB" id="A0A419AAN2"/>
<comment type="caution">
    <text evidence="2">The sequence shown here is derived from an EMBL/GenBank/DDBJ whole genome shotgun (WGS) entry which is preliminary data.</text>
</comment>
<name>A0A419AAN2_9RHOB</name>
<gene>
    <name evidence="2" type="ORF">D3P05_03980</name>
</gene>
<sequence>MEEVRLRPAPRGVRIALLCAFLFIVTHALWRFPLQQILSAAGLGEHAGMMADRIYFLLCCAGYLFGAILSEKPRRRKLLLGPAGETLASHRLTHAASIMGLALLWMTTVAGIDIDTMPISVQGQAALAILFAGLLTVFWVALPWMYRYSGKACDGPPARTE</sequence>
<keyword evidence="1" id="KW-0472">Membrane</keyword>
<accession>A0A419AAN2</accession>
<keyword evidence="1" id="KW-1133">Transmembrane helix</keyword>
<evidence type="ECO:0000256" key="1">
    <source>
        <dbReference type="SAM" id="Phobius"/>
    </source>
</evidence>
<dbReference type="InterPro" id="IPR036259">
    <property type="entry name" value="MFS_trans_sf"/>
</dbReference>
<organism evidence="2 3">
    <name type="scientific">Paracoccus siganidrum</name>
    <dbReference type="NCBI Taxonomy" id="1276757"/>
    <lineage>
        <taxon>Bacteria</taxon>
        <taxon>Pseudomonadati</taxon>
        <taxon>Pseudomonadota</taxon>
        <taxon>Alphaproteobacteria</taxon>
        <taxon>Rhodobacterales</taxon>
        <taxon>Paracoccaceae</taxon>
        <taxon>Paracoccus</taxon>
    </lineage>
</organism>
<dbReference type="EMBL" id="QZEW01000012">
    <property type="protein sequence ID" value="RJL20133.1"/>
    <property type="molecule type" value="Genomic_DNA"/>
</dbReference>
<feature type="transmembrane region" description="Helical" evidence="1">
    <location>
        <begin position="12"/>
        <end position="33"/>
    </location>
</feature>
<feature type="transmembrane region" description="Helical" evidence="1">
    <location>
        <begin position="92"/>
        <end position="112"/>
    </location>
</feature>
<evidence type="ECO:0000313" key="3">
    <source>
        <dbReference type="Proteomes" id="UP000283587"/>
    </source>
</evidence>
<feature type="transmembrane region" description="Helical" evidence="1">
    <location>
        <begin position="53"/>
        <end position="71"/>
    </location>
</feature>
<keyword evidence="3" id="KW-1185">Reference proteome</keyword>